<dbReference type="InterPro" id="IPR036388">
    <property type="entry name" value="WH-like_DNA-bd_sf"/>
</dbReference>
<proteinExistence type="predicted"/>
<dbReference type="PANTHER" id="PTHR13947:SF37">
    <property type="entry name" value="LD18367P"/>
    <property type="match status" value="1"/>
</dbReference>
<dbReference type="Gene3D" id="3.40.630.30">
    <property type="match status" value="1"/>
</dbReference>
<reference evidence="3 4" key="1">
    <citation type="submission" date="2016-10" db="EMBL/GenBank/DDBJ databases">
        <authorList>
            <person name="de Groot N.N."/>
        </authorList>
    </citation>
    <scope>NUCLEOTIDE SEQUENCE [LARGE SCALE GENOMIC DNA]</scope>
    <source>
        <strain evidence="3 4">ATCC 51969</strain>
    </source>
</reference>
<name>A0A1I2J5U1_9SPHI</name>
<dbReference type="Pfam" id="PF12802">
    <property type="entry name" value="MarR_2"/>
    <property type="match status" value="1"/>
</dbReference>
<dbReference type="RefSeq" id="WP_074964124.1">
    <property type="nucleotide sequence ID" value="NZ_FONS01000020.1"/>
</dbReference>
<organism evidence="3 4">
    <name type="scientific">Pedobacter antarcticus</name>
    <dbReference type="NCBI Taxonomy" id="34086"/>
    <lineage>
        <taxon>Bacteria</taxon>
        <taxon>Pseudomonadati</taxon>
        <taxon>Bacteroidota</taxon>
        <taxon>Sphingobacteriia</taxon>
        <taxon>Sphingobacteriales</taxon>
        <taxon>Sphingobacteriaceae</taxon>
        <taxon>Pedobacter</taxon>
    </lineage>
</organism>
<evidence type="ECO:0000259" key="2">
    <source>
        <dbReference type="PROSITE" id="PS51186"/>
    </source>
</evidence>
<dbReference type="SUPFAM" id="SSF55729">
    <property type="entry name" value="Acyl-CoA N-acyltransferases (Nat)"/>
    <property type="match status" value="1"/>
</dbReference>
<dbReference type="CDD" id="cd04301">
    <property type="entry name" value="NAT_SF"/>
    <property type="match status" value="1"/>
</dbReference>
<evidence type="ECO:0000313" key="4">
    <source>
        <dbReference type="Proteomes" id="UP000183129"/>
    </source>
</evidence>
<dbReference type="PANTHER" id="PTHR13947">
    <property type="entry name" value="GNAT FAMILY N-ACETYLTRANSFERASE"/>
    <property type="match status" value="1"/>
</dbReference>
<dbReference type="Gene3D" id="1.10.10.10">
    <property type="entry name" value="Winged helix-like DNA-binding domain superfamily/Winged helix DNA-binding domain"/>
    <property type="match status" value="1"/>
</dbReference>
<feature type="domain" description="N-acetyltransferase" evidence="2">
    <location>
        <begin position="164"/>
        <end position="316"/>
    </location>
</feature>
<dbReference type="InterPro" id="IPR016181">
    <property type="entry name" value="Acyl_CoA_acyltransferase"/>
</dbReference>
<dbReference type="InterPro" id="IPR000835">
    <property type="entry name" value="HTH_MarR-typ"/>
</dbReference>
<keyword evidence="1 3" id="KW-0808">Transferase</keyword>
<evidence type="ECO:0000313" key="3">
    <source>
        <dbReference type="EMBL" id="SFF48326.1"/>
    </source>
</evidence>
<dbReference type="Pfam" id="PF00583">
    <property type="entry name" value="Acetyltransf_1"/>
    <property type="match status" value="1"/>
</dbReference>
<protein>
    <submittedName>
        <fullName evidence="3">Transcriptional regulator, MarR family with acetyltransferase activity</fullName>
    </submittedName>
</protein>
<accession>A0A1I2J5U1</accession>
<evidence type="ECO:0000256" key="1">
    <source>
        <dbReference type="ARBA" id="ARBA00022679"/>
    </source>
</evidence>
<dbReference type="Proteomes" id="UP000183129">
    <property type="component" value="Unassembled WGS sequence"/>
</dbReference>
<sequence>MDFFNQTGHMAIGTRLRMLSDKVSDDAAQVYQLFDVDLQPKWFPVFHVLQQGEFTITEIAQQIGHSHPSVSKIVSEMAKKKIVTENKDKNDGRRNVIRLSAKGRDMAEKFEKQVVDVGSAVQEILESSRNNLWEAIEEWEYLLEQKSLYKRIVEHKKLREAKDVKIVPFEEKYAKDFKALNEEWISTYFKMESADHQSLDHPKEYILDRGGEIFIALYQDEVVGSCALIKMNDPQYDYELAKMAVSPKAQGKNIGWLLGSTIVNRVKELGGRNLYLESNTLLKPAINLYQKLGFEKVVGRATPYERCNIQMELKIHL</sequence>
<dbReference type="PROSITE" id="PS51186">
    <property type="entry name" value="GNAT"/>
    <property type="match status" value="1"/>
</dbReference>
<dbReference type="InterPro" id="IPR050769">
    <property type="entry name" value="NAT_camello-type"/>
</dbReference>
<dbReference type="EMBL" id="FONS01000020">
    <property type="protein sequence ID" value="SFF48326.1"/>
    <property type="molecule type" value="Genomic_DNA"/>
</dbReference>
<dbReference type="SUPFAM" id="SSF46785">
    <property type="entry name" value="Winged helix' DNA-binding domain"/>
    <property type="match status" value="1"/>
</dbReference>
<dbReference type="AlphaFoldDB" id="A0A1I2J5U1"/>
<dbReference type="GO" id="GO:0003700">
    <property type="term" value="F:DNA-binding transcription factor activity"/>
    <property type="evidence" value="ECO:0007669"/>
    <property type="project" value="InterPro"/>
</dbReference>
<dbReference type="InterPro" id="IPR000182">
    <property type="entry name" value="GNAT_dom"/>
</dbReference>
<dbReference type="InterPro" id="IPR036390">
    <property type="entry name" value="WH_DNA-bd_sf"/>
</dbReference>
<dbReference type="STRING" id="34086.SAMN04488084_10421"/>
<dbReference type="GO" id="GO:0008080">
    <property type="term" value="F:N-acetyltransferase activity"/>
    <property type="evidence" value="ECO:0007669"/>
    <property type="project" value="InterPro"/>
</dbReference>
<gene>
    <name evidence="3" type="ORF">SAMN03003324_04137</name>
</gene>